<dbReference type="GeneID" id="20804725"/>
<dbReference type="OrthoDB" id="10260857at2759"/>
<keyword evidence="7" id="KW-0175">Coiled coil</keyword>
<dbReference type="GO" id="GO:0006623">
    <property type="term" value="P:protein targeting to vacuole"/>
    <property type="evidence" value="ECO:0007669"/>
    <property type="project" value="TreeGrafter"/>
</dbReference>
<dbReference type="Gene3D" id="1.10.287.660">
    <property type="entry name" value="Helix hairpin bin"/>
    <property type="match status" value="1"/>
</dbReference>
<dbReference type="InterPro" id="IPR016135">
    <property type="entry name" value="UBQ-conjugating_enzyme/RWD"/>
</dbReference>
<dbReference type="PROSITE" id="PS51314">
    <property type="entry name" value="VPS37_C"/>
    <property type="match status" value="1"/>
</dbReference>
<evidence type="ECO:0000313" key="10">
    <source>
        <dbReference type="EMBL" id="ETV86322.1"/>
    </source>
</evidence>
<dbReference type="SUPFAM" id="SSF54495">
    <property type="entry name" value="UBC-like"/>
    <property type="match status" value="1"/>
</dbReference>
<evidence type="ECO:0000256" key="4">
    <source>
        <dbReference type="ARBA" id="ARBA00022753"/>
    </source>
</evidence>
<feature type="compositionally biased region" description="Pro residues" evidence="8">
    <location>
        <begin position="184"/>
        <end position="194"/>
    </location>
</feature>
<dbReference type="AlphaFoldDB" id="W4H350"/>
<dbReference type="RefSeq" id="XP_009824794.1">
    <property type="nucleotide sequence ID" value="XM_009826492.1"/>
</dbReference>
<accession>W4H350</accession>
<dbReference type="PANTHER" id="PTHR13678">
    <property type="entry name" value="VACUOLAR PROTEIN SORTING-ASSOCIATED PROTEIN 37"/>
    <property type="match status" value="1"/>
</dbReference>
<dbReference type="EMBL" id="KI913117">
    <property type="protein sequence ID" value="ETV86322.1"/>
    <property type="molecule type" value="Genomic_DNA"/>
</dbReference>
<proteinExistence type="inferred from homology"/>
<feature type="compositionally biased region" description="Polar residues" evidence="8">
    <location>
        <begin position="158"/>
        <end position="169"/>
    </location>
</feature>
<dbReference type="GO" id="GO:0043162">
    <property type="term" value="P:ubiquitin-dependent protein catabolic process via the multivesicular body sorting pathway"/>
    <property type="evidence" value="ECO:0007669"/>
    <property type="project" value="TreeGrafter"/>
</dbReference>
<comment type="similarity">
    <text evidence="2">Belongs to the VPS37 family.</text>
</comment>
<protein>
    <recommendedName>
        <fullName evidence="9">VPS37 C-terminal domain-containing protein</fullName>
    </recommendedName>
</protein>
<dbReference type="STRING" id="112090.W4H350"/>
<feature type="coiled-coil region" evidence="7">
    <location>
        <begin position="307"/>
        <end position="334"/>
    </location>
</feature>
<feature type="region of interest" description="Disordered" evidence="8">
    <location>
        <begin position="214"/>
        <end position="239"/>
    </location>
</feature>
<dbReference type="PANTHER" id="PTHR13678:SF2">
    <property type="entry name" value="VACUOLAR PROTEIN SORTING-ASSOCIATED PROTEIN 37A"/>
    <property type="match status" value="1"/>
</dbReference>
<keyword evidence="5 6" id="KW-0653">Protein transport</keyword>
<keyword evidence="4" id="KW-0967">Endosome</keyword>
<evidence type="ECO:0000256" key="8">
    <source>
        <dbReference type="SAM" id="MobiDB-lite"/>
    </source>
</evidence>
<evidence type="ECO:0000256" key="3">
    <source>
        <dbReference type="ARBA" id="ARBA00022448"/>
    </source>
</evidence>
<dbReference type="InterPro" id="IPR029012">
    <property type="entry name" value="Helix_hairpin_bin_sf"/>
</dbReference>
<feature type="domain" description="VPS37 C-terminal" evidence="9">
    <location>
        <begin position="325"/>
        <end position="403"/>
    </location>
</feature>
<evidence type="ECO:0000256" key="1">
    <source>
        <dbReference type="ARBA" id="ARBA00004177"/>
    </source>
</evidence>
<dbReference type="SUPFAM" id="SSF140111">
    <property type="entry name" value="Endosomal sorting complex assembly domain"/>
    <property type="match status" value="1"/>
</dbReference>
<reference evidence="10" key="1">
    <citation type="submission" date="2013-12" db="EMBL/GenBank/DDBJ databases">
        <title>The Genome Sequence of Aphanomyces astaci APO3.</title>
        <authorList>
            <consortium name="The Broad Institute Genomics Platform"/>
            <person name="Russ C."/>
            <person name="Tyler B."/>
            <person name="van West P."/>
            <person name="Dieguez-Uribeondo J."/>
            <person name="Young S.K."/>
            <person name="Zeng Q."/>
            <person name="Gargeya S."/>
            <person name="Fitzgerald M."/>
            <person name="Abouelleil A."/>
            <person name="Alvarado L."/>
            <person name="Chapman S.B."/>
            <person name="Gainer-Dewar J."/>
            <person name="Goldberg J."/>
            <person name="Griggs A."/>
            <person name="Gujja S."/>
            <person name="Hansen M."/>
            <person name="Howarth C."/>
            <person name="Imamovic A."/>
            <person name="Ireland A."/>
            <person name="Larimer J."/>
            <person name="McCowan C."/>
            <person name="Murphy C."/>
            <person name="Pearson M."/>
            <person name="Poon T.W."/>
            <person name="Priest M."/>
            <person name="Roberts A."/>
            <person name="Saif S."/>
            <person name="Shea T."/>
            <person name="Sykes S."/>
            <person name="Wortman J."/>
            <person name="Nusbaum C."/>
            <person name="Birren B."/>
        </authorList>
    </citation>
    <scope>NUCLEOTIDE SEQUENCE [LARGE SCALE GENOMIC DNA]</scope>
    <source>
        <strain evidence="10">APO3</strain>
    </source>
</reference>
<evidence type="ECO:0000256" key="6">
    <source>
        <dbReference type="PROSITE-ProRule" id="PRU00646"/>
    </source>
</evidence>
<feature type="region of interest" description="Disordered" evidence="8">
    <location>
        <begin position="128"/>
        <end position="198"/>
    </location>
</feature>
<dbReference type="CDD" id="cd11685">
    <property type="entry name" value="UEV_TSG101-like"/>
    <property type="match status" value="1"/>
</dbReference>
<evidence type="ECO:0000256" key="2">
    <source>
        <dbReference type="ARBA" id="ARBA00007617"/>
    </source>
</evidence>
<dbReference type="InterPro" id="IPR037202">
    <property type="entry name" value="ESCRT_assembly_dom"/>
</dbReference>
<evidence type="ECO:0000256" key="7">
    <source>
        <dbReference type="SAM" id="Coils"/>
    </source>
</evidence>
<dbReference type="InterPro" id="IPR009851">
    <property type="entry name" value="Mod_r"/>
</dbReference>
<dbReference type="GO" id="GO:0000813">
    <property type="term" value="C:ESCRT I complex"/>
    <property type="evidence" value="ECO:0007669"/>
    <property type="project" value="TreeGrafter"/>
</dbReference>
<feature type="compositionally biased region" description="Low complexity" evidence="8">
    <location>
        <begin position="214"/>
        <end position="227"/>
    </location>
</feature>
<dbReference type="GO" id="GO:0006612">
    <property type="term" value="P:protein targeting to membrane"/>
    <property type="evidence" value="ECO:0007669"/>
    <property type="project" value="TreeGrafter"/>
</dbReference>
<comment type="subcellular location">
    <subcellularLocation>
        <location evidence="1">Endosome</location>
    </subcellularLocation>
</comment>
<keyword evidence="3 6" id="KW-0813">Transport</keyword>
<dbReference type="VEuPathDB" id="FungiDB:H257_02729"/>
<name>W4H350_APHAT</name>
<sequence length="403" mass="44203">MSWFGKPTSKPAPAANTSAVSELQRLRGRQISSLVRAGGQAINHQQSIFDVVVRLVDSRTLTLRITLPDEFPMQAPIIQTTSRVQHSWLDSQCRVTGHMDLSTWSAHADIGRIVTDIVTEFQRSPPVVIGRGGMSSPSMPPPPITTSASATPMYPGPTSASPLTPSYLQSFPPHATSHQHSQQPPVPSLYPPYPSASTASPSTYGYPAPYASSSAGASYGQGSHQQQPPKPQRDVVRQTQSPAIPTVFPELESLSVNQLEKLVTDRATLKAYIKSMDNVVNFMKLYDDLVKGNRDMAESNLGYEAQLAPLQSDVQSLKQQLHQAQESLHAKQTQQRQALVHFQAEPLVARVAQAADEADEASEEIAARFTNGEIDVSQFVTEFLPTRKLYHLRTTKVDRFTKP</sequence>
<evidence type="ECO:0000256" key="5">
    <source>
        <dbReference type="ARBA" id="ARBA00022927"/>
    </source>
</evidence>
<organism evidence="10">
    <name type="scientific">Aphanomyces astaci</name>
    <name type="common">Crayfish plague agent</name>
    <dbReference type="NCBI Taxonomy" id="112090"/>
    <lineage>
        <taxon>Eukaryota</taxon>
        <taxon>Sar</taxon>
        <taxon>Stramenopiles</taxon>
        <taxon>Oomycota</taxon>
        <taxon>Saprolegniomycetes</taxon>
        <taxon>Saprolegniales</taxon>
        <taxon>Verrucalvaceae</taxon>
        <taxon>Aphanomyces</taxon>
    </lineage>
</organism>
<gene>
    <name evidence="10" type="ORF">H257_02729</name>
</gene>
<dbReference type="Pfam" id="PF07200">
    <property type="entry name" value="Mod_r"/>
    <property type="match status" value="1"/>
</dbReference>
<evidence type="ECO:0000259" key="9">
    <source>
        <dbReference type="PROSITE" id="PS51314"/>
    </source>
</evidence>